<dbReference type="InterPro" id="IPR002300">
    <property type="entry name" value="aa-tRNA-synth_Ia"/>
</dbReference>
<dbReference type="SMR" id="A0A8T3ALQ3"/>
<dbReference type="OrthoDB" id="767562at2759"/>
<dbReference type="GO" id="GO:0005524">
    <property type="term" value="F:ATP binding"/>
    <property type="evidence" value="ECO:0007669"/>
    <property type="project" value="UniProtKB-KW"/>
</dbReference>
<dbReference type="EC" id="6.1.1.4" evidence="2"/>
<gene>
    <name evidence="10" type="ORF">KFK09_020415</name>
</gene>
<dbReference type="GO" id="GO:0004823">
    <property type="term" value="F:leucine-tRNA ligase activity"/>
    <property type="evidence" value="ECO:0007669"/>
    <property type="project" value="UniProtKB-EC"/>
</dbReference>
<accession>A0A8T3ALQ3</accession>
<evidence type="ECO:0000313" key="10">
    <source>
        <dbReference type="EMBL" id="KAI0497193.1"/>
    </source>
</evidence>
<dbReference type="Proteomes" id="UP000829196">
    <property type="component" value="Unassembled WGS sequence"/>
</dbReference>
<evidence type="ECO:0000256" key="7">
    <source>
        <dbReference type="ARBA" id="ARBA00023146"/>
    </source>
</evidence>
<evidence type="ECO:0000313" key="11">
    <source>
        <dbReference type="Proteomes" id="UP000829196"/>
    </source>
</evidence>
<evidence type="ECO:0000256" key="5">
    <source>
        <dbReference type="ARBA" id="ARBA00022840"/>
    </source>
</evidence>
<feature type="domain" description="Aminoacyl-tRNA synthetase class Ia" evidence="9">
    <location>
        <begin position="23"/>
        <end position="136"/>
    </location>
</feature>
<evidence type="ECO:0000256" key="2">
    <source>
        <dbReference type="ARBA" id="ARBA00013164"/>
    </source>
</evidence>
<keyword evidence="6" id="KW-0648">Protein biosynthesis</keyword>
<dbReference type="AlphaFoldDB" id="A0A8T3ALQ3"/>
<keyword evidence="4" id="KW-0547">Nucleotide-binding</keyword>
<proteinExistence type="inferred from homology"/>
<evidence type="ECO:0000256" key="3">
    <source>
        <dbReference type="ARBA" id="ARBA00022598"/>
    </source>
</evidence>
<keyword evidence="11" id="KW-1185">Reference proteome</keyword>
<evidence type="ECO:0000256" key="8">
    <source>
        <dbReference type="ARBA" id="ARBA00030520"/>
    </source>
</evidence>
<reference evidence="10" key="1">
    <citation type="journal article" date="2022" name="Front. Genet.">
        <title>Chromosome-Scale Assembly of the Dendrobium nobile Genome Provides Insights Into the Molecular Mechanism of the Biosynthesis of the Medicinal Active Ingredient of Dendrobium.</title>
        <authorList>
            <person name="Xu Q."/>
            <person name="Niu S.-C."/>
            <person name="Li K.-L."/>
            <person name="Zheng P.-J."/>
            <person name="Zhang X.-J."/>
            <person name="Jia Y."/>
            <person name="Liu Y."/>
            <person name="Niu Y.-X."/>
            <person name="Yu L.-H."/>
            <person name="Chen D.-F."/>
            <person name="Zhang G.-Q."/>
        </authorList>
    </citation>
    <scope>NUCLEOTIDE SEQUENCE</scope>
    <source>
        <tissue evidence="10">Leaf</tissue>
    </source>
</reference>
<evidence type="ECO:0000256" key="4">
    <source>
        <dbReference type="ARBA" id="ARBA00022741"/>
    </source>
</evidence>
<evidence type="ECO:0000256" key="1">
    <source>
        <dbReference type="ARBA" id="ARBA00005594"/>
    </source>
</evidence>
<comment type="similarity">
    <text evidence="1">Belongs to the class-I aminoacyl-tRNA synthetase family.</text>
</comment>
<evidence type="ECO:0000259" key="9">
    <source>
        <dbReference type="Pfam" id="PF00133"/>
    </source>
</evidence>
<dbReference type="Pfam" id="PF00133">
    <property type="entry name" value="tRNA-synt_1"/>
    <property type="match status" value="1"/>
</dbReference>
<keyword evidence="3" id="KW-0436">Ligase</keyword>
<keyword evidence="5" id="KW-0067">ATP-binding</keyword>
<dbReference type="EMBL" id="JAGYWB010000015">
    <property type="protein sequence ID" value="KAI0497193.1"/>
    <property type="molecule type" value="Genomic_DNA"/>
</dbReference>
<comment type="caution">
    <text evidence="10">The sequence shown here is derived from an EMBL/GenBank/DDBJ whole genome shotgun (WGS) entry which is preliminary data.</text>
</comment>
<dbReference type="InterPro" id="IPR004493">
    <property type="entry name" value="Leu-tRNA-synth_Ia_arc/euk"/>
</dbReference>
<dbReference type="GO" id="GO:0006429">
    <property type="term" value="P:leucyl-tRNA aminoacylation"/>
    <property type="evidence" value="ECO:0007669"/>
    <property type="project" value="InterPro"/>
</dbReference>
<keyword evidence="7" id="KW-0030">Aminoacyl-tRNA synthetase</keyword>
<dbReference type="Gene3D" id="3.40.50.620">
    <property type="entry name" value="HUPs"/>
    <property type="match status" value="1"/>
</dbReference>
<dbReference type="InterPro" id="IPR014729">
    <property type="entry name" value="Rossmann-like_a/b/a_fold"/>
</dbReference>
<dbReference type="PANTHER" id="PTHR45794">
    <property type="entry name" value="LEUCYL-TRNA SYNTHETASE"/>
    <property type="match status" value="1"/>
</dbReference>
<sequence length="162" mass="18497">MAGNTEAGRSFARRDQLLKLQSQIQKLWEEEKIFEATARSTPPDPDEKFFGNFPYPYMNRFLHLGHAFSLSKLEFAAGYHRLCGRNVLLPFAFHCTGMPIKASADKLAREMEQYGNPPLFPSEEDFTDEIEESKIEEGNLVAPDKFKSKRSKATAKSGREKF</sequence>
<dbReference type="SUPFAM" id="SSF52374">
    <property type="entry name" value="Nucleotidylyl transferase"/>
    <property type="match status" value="1"/>
</dbReference>
<organism evidence="10 11">
    <name type="scientific">Dendrobium nobile</name>
    <name type="common">Orchid</name>
    <dbReference type="NCBI Taxonomy" id="94219"/>
    <lineage>
        <taxon>Eukaryota</taxon>
        <taxon>Viridiplantae</taxon>
        <taxon>Streptophyta</taxon>
        <taxon>Embryophyta</taxon>
        <taxon>Tracheophyta</taxon>
        <taxon>Spermatophyta</taxon>
        <taxon>Magnoliopsida</taxon>
        <taxon>Liliopsida</taxon>
        <taxon>Asparagales</taxon>
        <taxon>Orchidaceae</taxon>
        <taxon>Epidendroideae</taxon>
        <taxon>Malaxideae</taxon>
        <taxon>Dendrobiinae</taxon>
        <taxon>Dendrobium</taxon>
    </lineage>
</organism>
<name>A0A8T3ALQ3_DENNO</name>
<dbReference type="PANTHER" id="PTHR45794:SF1">
    <property type="entry name" value="LEUCINE--TRNA LIGASE, CYTOPLASMIC"/>
    <property type="match status" value="1"/>
</dbReference>
<evidence type="ECO:0000256" key="6">
    <source>
        <dbReference type="ARBA" id="ARBA00022917"/>
    </source>
</evidence>
<protein>
    <recommendedName>
        <fullName evidence="2">leucine--tRNA ligase</fullName>
        <ecNumber evidence="2">6.1.1.4</ecNumber>
    </recommendedName>
    <alternativeName>
        <fullName evidence="8">Leucyl-tRNA synthetase</fullName>
    </alternativeName>
</protein>